<feature type="transmembrane region" description="Helical" evidence="6">
    <location>
        <begin position="214"/>
        <end position="231"/>
    </location>
</feature>
<evidence type="ECO:0000313" key="8">
    <source>
        <dbReference type="EMBL" id="CEO53127.1"/>
    </source>
</evidence>
<evidence type="ECO:0000256" key="4">
    <source>
        <dbReference type="ARBA" id="ARBA00023136"/>
    </source>
</evidence>
<feature type="transmembrane region" description="Helical" evidence="6">
    <location>
        <begin position="700"/>
        <end position="717"/>
    </location>
</feature>
<feature type="region of interest" description="Disordered" evidence="5">
    <location>
        <begin position="1"/>
        <end position="35"/>
    </location>
</feature>
<feature type="transmembrane region" description="Helical" evidence="6">
    <location>
        <begin position="746"/>
        <end position="767"/>
    </location>
</feature>
<proteinExistence type="predicted"/>
<feature type="transmembrane region" description="Helical" evidence="6">
    <location>
        <begin position="774"/>
        <end position="790"/>
    </location>
</feature>
<comment type="subcellular location">
    <subcellularLocation>
        <location evidence="1">Membrane</location>
        <topology evidence="1">Multi-pass membrane protein</topology>
    </subcellularLocation>
</comment>
<dbReference type="InterPro" id="IPR052430">
    <property type="entry name" value="IVT-Associated"/>
</dbReference>
<evidence type="ECO:0000256" key="2">
    <source>
        <dbReference type="ARBA" id="ARBA00022692"/>
    </source>
</evidence>
<keyword evidence="4 6" id="KW-0472">Membrane</keyword>
<feature type="transmembrane region" description="Helical" evidence="6">
    <location>
        <begin position="667"/>
        <end position="688"/>
    </location>
</feature>
<dbReference type="PANTHER" id="PTHR47804">
    <property type="entry name" value="60S RIBOSOMAL PROTEIN L19"/>
    <property type="match status" value="1"/>
</dbReference>
<evidence type="ECO:0000259" key="7">
    <source>
        <dbReference type="Pfam" id="PF13515"/>
    </source>
</evidence>
<feature type="transmembrane region" description="Helical" evidence="6">
    <location>
        <begin position="184"/>
        <end position="207"/>
    </location>
</feature>
<reference evidence="8" key="1">
    <citation type="submission" date="2015-01" db="EMBL/GenBank/DDBJ databases">
        <authorList>
            <person name="Durling Mikael"/>
        </authorList>
    </citation>
    <scope>NUCLEOTIDE SEQUENCE</scope>
</reference>
<dbReference type="EMBL" id="CDPU01000033">
    <property type="protein sequence ID" value="CEO53127.1"/>
    <property type="molecule type" value="Genomic_DNA"/>
</dbReference>
<organism evidence="8">
    <name type="scientific">Bionectria ochroleuca</name>
    <name type="common">Gliocladium roseum</name>
    <dbReference type="NCBI Taxonomy" id="29856"/>
    <lineage>
        <taxon>Eukaryota</taxon>
        <taxon>Fungi</taxon>
        <taxon>Dikarya</taxon>
        <taxon>Ascomycota</taxon>
        <taxon>Pezizomycotina</taxon>
        <taxon>Sordariomycetes</taxon>
        <taxon>Hypocreomycetidae</taxon>
        <taxon>Hypocreales</taxon>
        <taxon>Bionectriaceae</taxon>
        <taxon>Clonostachys</taxon>
    </lineage>
</organism>
<sequence>MSSSANNANGSSPSEHWRLRRPSNMRNGTFIVPLTGERSRQQFDLRTSVDIAAASSGDNSSDEADNEPPPDIKQGYLEILKQEAKEKAEAVWQWVNSEQGHGVLKCTFAYLLGSMGTFWPPLSDFLGHRDGKHVVATLTVYFNPARSAGSMLEAIAIAIIAVIYAVLVCLLSMLIVIFGRKLEIVDAAHFLVLVVCIGGGLGFVGWVKQKMNQPLVNVGSTLTSIAIISVVTKEESIQDGYFSAVKIVQVLKMLVLGISFTSAINFLVWPVSARRVLRTAIVKASLALSDKLSIVSESFLNGSEEELKTKEYAQIRDSYNSAYSQITKMTREAKNEYYVVGREKLYQLDKALVKSVERLSQAIAGLRSALDTQFTLLKETPTGSQQILDNMPLVLSPQTSPKIPRTLSALFVAPIGDLSSINESDEDQKSQKNLPRPKSDPSLDQTPMFRYPSDIFAHFIELLGPSMKSLSYTLSEALRESPFGDDPIRHVKVNTQLRRSLQDALGLYNEARGKALQDLYTSVELGRSRSEEIQADFEEVAAACGHFSFSLRAVAEEMDAYLLVLEDLQFVQESSNLSWNWLKVWKHWSFGRKKEGLRFTDPEQEELLPSQKVNRLKQSALPKGIPKQMISRRDTFNWDAAPHANRIKRAFSQKVLKLMRFLTREDIIFGVKVCIGAILYAQFAFIPSTRPIYETWRGEWGLLSYMIVVAMTTGASNTTSTSRFIGTLIGAACAVVAWIIGQENPFLLAFLGWLVALWNSYLIVVLNNASMGRICLLAYNVITLYAYSISQDVDDDDDDEGGTSPMIFEIAFHRVVAVTIGILWGMIFCRLVWPISARRKFREGLAVLYLQMGLIWKRGPLAVLKDSRSLPDYMREGEQAALQRYAYKLESLRTSAQAEFELRGPFPTASYGRIMRSTKHILDGFYAMRLIGQKRAQLSEGECALLDFTAEEREQLCQRICHVFQVLASCIMLEYPLTDAIPTVDRNKDRLLGKIYQFRKDHMADRLINNGHAAIADESDYALLYAYTLVTAQVAEELKKVREEIEALFGVLHEESLLLE</sequence>
<gene>
    <name evidence="8" type="ORF">BN869_000009185_1</name>
</gene>
<evidence type="ECO:0000256" key="1">
    <source>
        <dbReference type="ARBA" id="ARBA00004141"/>
    </source>
</evidence>
<evidence type="ECO:0000256" key="6">
    <source>
        <dbReference type="SAM" id="Phobius"/>
    </source>
</evidence>
<dbReference type="InterPro" id="IPR049453">
    <property type="entry name" value="Memb_transporter_dom"/>
</dbReference>
<dbReference type="GO" id="GO:0016020">
    <property type="term" value="C:membrane"/>
    <property type="evidence" value="ECO:0007669"/>
    <property type="project" value="UniProtKB-SubCell"/>
</dbReference>
<dbReference type="PANTHER" id="PTHR47804:SF1">
    <property type="entry name" value="DUF2421 DOMAIN-CONTAINING PROTEIN"/>
    <property type="match status" value="1"/>
</dbReference>
<dbReference type="AlphaFoldDB" id="A0A0B7KCB7"/>
<feature type="transmembrane region" description="Helical" evidence="6">
    <location>
        <begin position="724"/>
        <end position="740"/>
    </location>
</feature>
<feature type="compositionally biased region" description="Low complexity" evidence="5">
    <location>
        <begin position="1"/>
        <end position="14"/>
    </location>
</feature>
<feature type="transmembrane region" description="Helical" evidence="6">
    <location>
        <begin position="810"/>
        <end position="833"/>
    </location>
</feature>
<name>A0A0B7KCB7_BIOOC</name>
<dbReference type="Pfam" id="PF13515">
    <property type="entry name" value="FUSC_2"/>
    <property type="match status" value="1"/>
</dbReference>
<protein>
    <recommendedName>
        <fullName evidence="7">Integral membrane bound transporter domain-containing protein</fullName>
    </recommendedName>
</protein>
<evidence type="ECO:0000256" key="5">
    <source>
        <dbReference type="SAM" id="MobiDB-lite"/>
    </source>
</evidence>
<keyword evidence="3 6" id="KW-1133">Transmembrane helix</keyword>
<accession>A0A0B7KCB7</accession>
<feature type="domain" description="Integral membrane bound transporter" evidence="7">
    <location>
        <begin position="693"/>
        <end position="828"/>
    </location>
</feature>
<evidence type="ECO:0000256" key="3">
    <source>
        <dbReference type="ARBA" id="ARBA00022989"/>
    </source>
</evidence>
<keyword evidence="2 6" id="KW-0812">Transmembrane</keyword>
<feature type="transmembrane region" description="Helical" evidence="6">
    <location>
        <begin position="251"/>
        <end position="269"/>
    </location>
</feature>
<feature type="region of interest" description="Disordered" evidence="5">
    <location>
        <begin position="421"/>
        <end position="447"/>
    </location>
</feature>
<feature type="transmembrane region" description="Helical" evidence="6">
    <location>
        <begin position="154"/>
        <end position="178"/>
    </location>
</feature>